<evidence type="ECO:0000256" key="5">
    <source>
        <dbReference type="ARBA" id="ARBA00023141"/>
    </source>
</evidence>
<dbReference type="PIRSF" id="PIRSF001456">
    <property type="entry name" value="Chorismate_synth"/>
    <property type="match status" value="1"/>
</dbReference>
<dbReference type="Pfam" id="PF01264">
    <property type="entry name" value="Chorismate_synt"/>
    <property type="match status" value="1"/>
</dbReference>
<evidence type="ECO:0000313" key="9">
    <source>
        <dbReference type="EMBL" id="CUV66364.1"/>
    </source>
</evidence>
<comment type="cofactor">
    <cofactor evidence="7 8">
        <name>FMNH2</name>
        <dbReference type="ChEBI" id="CHEBI:57618"/>
    </cofactor>
    <text evidence="7 8">Reduced FMN (FMNH(2)).</text>
</comment>
<feature type="binding site" evidence="7">
    <location>
        <position position="46"/>
    </location>
    <ligand>
        <name>NADP(+)</name>
        <dbReference type="ChEBI" id="CHEBI:58349"/>
    </ligand>
</feature>
<dbReference type="PANTHER" id="PTHR21085:SF0">
    <property type="entry name" value="CHORISMATE SYNTHASE"/>
    <property type="match status" value="1"/>
</dbReference>
<evidence type="ECO:0000256" key="1">
    <source>
        <dbReference type="ARBA" id="ARBA00005044"/>
    </source>
</evidence>
<dbReference type="NCBIfam" id="TIGR00033">
    <property type="entry name" value="aroC"/>
    <property type="match status" value="1"/>
</dbReference>
<dbReference type="CDD" id="cd07304">
    <property type="entry name" value="Chorismate_synthase"/>
    <property type="match status" value="1"/>
</dbReference>
<organism evidence="9">
    <name type="scientific">Sulfurovum sp. enrichment culture clone C5</name>
    <dbReference type="NCBI Taxonomy" id="497650"/>
    <lineage>
        <taxon>Bacteria</taxon>
        <taxon>Pseudomonadati</taxon>
        <taxon>Campylobacterota</taxon>
        <taxon>Epsilonproteobacteria</taxon>
        <taxon>Campylobacterales</taxon>
        <taxon>Sulfurovaceae</taxon>
        <taxon>Sulfurovum</taxon>
        <taxon>environmental samples</taxon>
    </lineage>
</organism>
<dbReference type="InterPro" id="IPR020541">
    <property type="entry name" value="Chorismate_synthase_CS"/>
</dbReference>
<dbReference type="NCBIfam" id="NF003793">
    <property type="entry name" value="PRK05382.1"/>
    <property type="match status" value="1"/>
</dbReference>
<evidence type="ECO:0000256" key="8">
    <source>
        <dbReference type="RuleBase" id="RU000605"/>
    </source>
</evidence>
<keyword evidence="5 7" id="KW-0057">Aromatic amino acid biosynthesis</keyword>
<evidence type="ECO:0000256" key="6">
    <source>
        <dbReference type="ARBA" id="ARBA00023239"/>
    </source>
</evidence>
<dbReference type="PROSITE" id="PS00787">
    <property type="entry name" value="CHORISMATE_SYNTHASE_1"/>
    <property type="match status" value="1"/>
</dbReference>
<dbReference type="UniPathway" id="UPA00053">
    <property type="reaction ID" value="UER00090"/>
</dbReference>
<dbReference type="GO" id="GO:0005829">
    <property type="term" value="C:cytosol"/>
    <property type="evidence" value="ECO:0007669"/>
    <property type="project" value="TreeGrafter"/>
</dbReference>
<dbReference type="GO" id="GO:0009423">
    <property type="term" value="P:chorismate biosynthetic process"/>
    <property type="evidence" value="ECO:0007669"/>
    <property type="project" value="UniProtKB-UniRule"/>
</dbReference>
<evidence type="ECO:0000256" key="7">
    <source>
        <dbReference type="HAMAP-Rule" id="MF_00300"/>
    </source>
</evidence>
<dbReference type="GO" id="GO:0008652">
    <property type="term" value="P:amino acid biosynthetic process"/>
    <property type="evidence" value="ECO:0007669"/>
    <property type="project" value="UniProtKB-KW"/>
</dbReference>
<feature type="binding site" evidence="7">
    <location>
        <begin position="235"/>
        <end position="236"/>
    </location>
    <ligand>
        <name>FMN</name>
        <dbReference type="ChEBI" id="CHEBI:58210"/>
    </ligand>
</feature>
<accession>A0A0S4XQZ3</accession>
<dbReference type="InterPro" id="IPR000453">
    <property type="entry name" value="Chorismate_synth"/>
</dbReference>
<dbReference type="HAMAP" id="MF_00300">
    <property type="entry name" value="Chorismate_synth"/>
    <property type="match status" value="1"/>
</dbReference>
<comment type="similarity">
    <text evidence="2 7 8">Belongs to the chorismate synthase family.</text>
</comment>
<dbReference type="EC" id="4.2.3.5" evidence="3 7"/>
<dbReference type="SUPFAM" id="SSF103263">
    <property type="entry name" value="Chorismate synthase, AroC"/>
    <property type="match status" value="1"/>
</dbReference>
<protein>
    <recommendedName>
        <fullName evidence="3 7">Chorismate synthase</fullName>
        <shortName evidence="7">CS</shortName>
        <ecNumber evidence="3 7">4.2.3.5</ecNumber>
    </recommendedName>
    <alternativeName>
        <fullName evidence="7">5-enolpyruvylshikimate-3-phosphate phospholyase</fullName>
    </alternativeName>
</protein>
<dbReference type="InterPro" id="IPR035904">
    <property type="entry name" value="Chorismate_synth_AroC_sf"/>
</dbReference>
<reference evidence="9" key="1">
    <citation type="submission" date="2015-11" db="EMBL/GenBank/DDBJ databases">
        <authorList>
            <person name="Zhang Y."/>
            <person name="Guo Z."/>
        </authorList>
    </citation>
    <scope>NUCLEOTIDE SEQUENCE</scope>
    <source>
        <strain evidence="9">BN30871</strain>
    </source>
</reference>
<evidence type="ECO:0000256" key="3">
    <source>
        <dbReference type="ARBA" id="ARBA00013036"/>
    </source>
</evidence>
<dbReference type="GO" id="GO:0009073">
    <property type="term" value="P:aromatic amino acid family biosynthetic process"/>
    <property type="evidence" value="ECO:0007669"/>
    <property type="project" value="UniProtKB-KW"/>
</dbReference>
<sequence>MNTFGKKFTMTTFGESHGVGIGCVVDGVPAGLKIDVEFIQSELNRRKPGKSTLETSRKEDDKVEILSGVFDGVSTGTPIAMVIYNTNQKSGDYENVKNLFRPSHADFTYFNKYGLRDYRGGGRSSARETATRVAAGAIAKLMLEVLDIKVEAGVSSIGEIEASSYDFEYAKKSKLYALDKNVEASQEELIMEAKNSHDSIGGTVIIRASGVPVGLGEPLYYKLDGTIAEAMMGINAVKAVEIGDGITSSKSKGSQNNDQITKNGFSSNHSGGILGGISNGDTIVVKTYFKPTPSIFQEQKTIDTQGNEVSCNLKGRHDPCVAIRGSVVCEAMMAIVLADMVLLNMSSKIENLKKVYSK</sequence>
<keyword evidence="7" id="KW-0274">FAD</keyword>
<dbReference type="PROSITE" id="PS00789">
    <property type="entry name" value="CHORISMATE_SYNTHASE_3"/>
    <property type="match status" value="1"/>
</dbReference>
<feature type="binding site" evidence="7">
    <location>
        <begin position="123"/>
        <end position="125"/>
    </location>
    <ligand>
        <name>FMN</name>
        <dbReference type="ChEBI" id="CHEBI:58210"/>
    </ligand>
</feature>
<dbReference type="PANTHER" id="PTHR21085">
    <property type="entry name" value="CHORISMATE SYNTHASE"/>
    <property type="match status" value="1"/>
</dbReference>
<comment type="subunit">
    <text evidence="7">Homotetramer.</text>
</comment>
<keyword evidence="7" id="KW-0285">Flavoprotein</keyword>
<feature type="binding site" evidence="7">
    <location>
        <position position="275"/>
    </location>
    <ligand>
        <name>FMN</name>
        <dbReference type="ChEBI" id="CHEBI:58210"/>
    </ligand>
</feature>
<dbReference type="PROSITE" id="PS00788">
    <property type="entry name" value="CHORISMATE_SYNTHASE_2"/>
    <property type="match status" value="1"/>
</dbReference>
<evidence type="ECO:0000256" key="2">
    <source>
        <dbReference type="ARBA" id="ARBA00008014"/>
    </source>
</evidence>
<name>A0A0S4XQZ3_9BACT</name>
<dbReference type="Gene3D" id="3.60.150.10">
    <property type="entry name" value="Chorismate synthase AroC"/>
    <property type="match status" value="1"/>
</dbReference>
<evidence type="ECO:0000256" key="4">
    <source>
        <dbReference type="ARBA" id="ARBA00022605"/>
    </source>
</evidence>
<proteinExistence type="inferred from homology"/>
<keyword evidence="4 7" id="KW-0028">Amino-acid biosynthesis</keyword>
<keyword evidence="6 7" id="KW-0456">Lyase</keyword>
<comment type="catalytic activity">
    <reaction evidence="7 8">
        <text>5-O-(1-carboxyvinyl)-3-phosphoshikimate = chorismate + phosphate</text>
        <dbReference type="Rhea" id="RHEA:21020"/>
        <dbReference type="ChEBI" id="CHEBI:29748"/>
        <dbReference type="ChEBI" id="CHEBI:43474"/>
        <dbReference type="ChEBI" id="CHEBI:57701"/>
        <dbReference type="EC" id="4.2.3.5"/>
    </reaction>
</comment>
<feature type="binding site" evidence="7">
    <location>
        <position position="316"/>
    </location>
    <ligand>
        <name>FMN</name>
        <dbReference type="ChEBI" id="CHEBI:58210"/>
    </ligand>
</feature>
<feature type="binding site" evidence="7">
    <location>
        <begin position="290"/>
        <end position="294"/>
    </location>
    <ligand>
        <name>FMN</name>
        <dbReference type="ChEBI" id="CHEBI:58210"/>
    </ligand>
</feature>
<dbReference type="EMBL" id="FAXN01000084">
    <property type="protein sequence ID" value="CUV66364.1"/>
    <property type="molecule type" value="Genomic_DNA"/>
</dbReference>
<gene>
    <name evidence="7 9" type="primary">aroC</name>
    <name evidence="9" type="ORF">BN3087_80013</name>
</gene>
<keyword evidence="7" id="KW-0521">NADP</keyword>
<comment type="function">
    <text evidence="7">Catalyzes the anti-1,4-elimination of the C-3 phosphate and the C-6 proR hydrogen from 5-enolpyruvylshikimate-3-phosphate (EPSP) to yield chorismate, which is the branch point compound that serves as the starting substrate for the three terminal pathways of aromatic amino acid biosynthesis. This reaction introduces a second double bond into the aromatic ring system.</text>
</comment>
<dbReference type="GO" id="GO:0004107">
    <property type="term" value="F:chorismate synthase activity"/>
    <property type="evidence" value="ECO:0007669"/>
    <property type="project" value="UniProtKB-UniRule"/>
</dbReference>
<dbReference type="AlphaFoldDB" id="A0A0S4XQZ3"/>
<keyword evidence="7" id="KW-0288">FMN</keyword>
<comment type="pathway">
    <text evidence="1 7 8">Metabolic intermediate biosynthesis; chorismate biosynthesis; chorismate from D-erythrose 4-phosphate and phosphoenolpyruvate: step 7/7.</text>
</comment>
<dbReference type="GO" id="GO:0010181">
    <property type="term" value="F:FMN binding"/>
    <property type="evidence" value="ECO:0007669"/>
    <property type="project" value="TreeGrafter"/>
</dbReference>
<comment type="caution">
    <text evidence="7">Lacks conserved residue(s) required for the propagation of feature annotation.</text>
</comment>